<name>A0A9P3GV54_9APHY</name>
<reference evidence="2 3" key="1">
    <citation type="submission" date="2021-08" db="EMBL/GenBank/DDBJ databases">
        <title>Draft Genome Sequence of Phanerochaete sordida strain YK-624.</title>
        <authorList>
            <person name="Mori T."/>
            <person name="Dohra H."/>
            <person name="Suzuki T."/>
            <person name="Kawagishi H."/>
            <person name="Hirai H."/>
        </authorList>
    </citation>
    <scope>NUCLEOTIDE SEQUENCE [LARGE SCALE GENOMIC DNA]</scope>
    <source>
        <strain evidence="2 3">YK-624</strain>
    </source>
</reference>
<sequence length="118" mass="13088">MDSARSRTANGPIHAFPRCCCRAGLISDELAGPSVRFVSLGRDARTRYSTTATTLAVVYIVKSIQARYTVPNINSTTRSRRRTGPADFGDERPRRPDTRYVGSVLTCPLASAAQRWRR</sequence>
<accession>A0A9P3GV54</accession>
<evidence type="ECO:0000313" key="3">
    <source>
        <dbReference type="Proteomes" id="UP000703269"/>
    </source>
</evidence>
<gene>
    <name evidence="2" type="ORF">PsYK624_172240</name>
</gene>
<evidence type="ECO:0000256" key="1">
    <source>
        <dbReference type="SAM" id="MobiDB-lite"/>
    </source>
</evidence>
<comment type="caution">
    <text evidence="2">The sequence shown here is derived from an EMBL/GenBank/DDBJ whole genome shotgun (WGS) entry which is preliminary data.</text>
</comment>
<feature type="region of interest" description="Disordered" evidence="1">
    <location>
        <begin position="74"/>
        <end position="100"/>
    </location>
</feature>
<organism evidence="2 3">
    <name type="scientific">Phanerochaete sordida</name>
    <dbReference type="NCBI Taxonomy" id="48140"/>
    <lineage>
        <taxon>Eukaryota</taxon>
        <taxon>Fungi</taxon>
        <taxon>Dikarya</taxon>
        <taxon>Basidiomycota</taxon>
        <taxon>Agaricomycotina</taxon>
        <taxon>Agaricomycetes</taxon>
        <taxon>Polyporales</taxon>
        <taxon>Phanerochaetaceae</taxon>
        <taxon>Phanerochaete</taxon>
    </lineage>
</organism>
<dbReference type="AlphaFoldDB" id="A0A9P3GV54"/>
<dbReference type="Proteomes" id="UP000703269">
    <property type="component" value="Unassembled WGS sequence"/>
</dbReference>
<feature type="compositionally biased region" description="Basic and acidic residues" evidence="1">
    <location>
        <begin position="89"/>
        <end position="98"/>
    </location>
</feature>
<proteinExistence type="predicted"/>
<dbReference type="EMBL" id="BPQB01000242">
    <property type="protein sequence ID" value="GJF00920.1"/>
    <property type="molecule type" value="Genomic_DNA"/>
</dbReference>
<protein>
    <submittedName>
        <fullName evidence="2">Uncharacterized protein</fullName>
    </submittedName>
</protein>
<evidence type="ECO:0000313" key="2">
    <source>
        <dbReference type="EMBL" id="GJF00920.1"/>
    </source>
</evidence>
<keyword evidence="3" id="KW-1185">Reference proteome</keyword>